<evidence type="ECO:0000313" key="2">
    <source>
        <dbReference type="EMBL" id="AKJ28823.1"/>
    </source>
</evidence>
<evidence type="ECO:0000313" key="3">
    <source>
        <dbReference type="Proteomes" id="UP000035352"/>
    </source>
</evidence>
<proteinExistence type="predicted"/>
<keyword evidence="3" id="KW-1185">Reference proteome</keyword>
<gene>
    <name evidence="2" type="ORF">AAW51_2132</name>
</gene>
<dbReference type="STRING" id="413882.AAW51_2132"/>
<organism evidence="2 3">
    <name type="scientific">Caldimonas brevitalea</name>
    <dbReference type="NCBI Taxonomy" id="413882"/>
    <lineage>
        <taxon>Bacteria</taxon>
        <taxon>Pseudomonadati</taxon>
        <taxon>Pseudomonadota</taxon>
        <taxon>Betaproteobacteria</taxon>
        <taxon>Burkholderiales</taxon>
        <taxon>Sphaerotilaceae</taxon>
        <taxon>Caldimonas</taxon>
    </lineage>
</organism>
<feature type="region of interest" description="Disordered" evidence="1">
    <location>
        <begin position="142"/>
        <end position="164"/>
    </location>
</feature>
<dbReference type="AlphaFoldDB" id="A0A0G3BLH7"/>
<dbReference type="RefSeq" id="WP_047194605.1">
    <property type="nucleotide sequence ID" value="NZ_CP011371.1"/>
</dbReference>
<dbReference type="EMBL" id="CP011371">
    <property type="protein sequence ID" value="AKJ28823.1"/>
    <property type="molecule type" value="Genomic_DNA"/>
</dbReference>
<feature type="region of interest" description="Disordered" evidence="1">
    <location>
        <begin position="1"/>
        <end position="39"/>
    </location>
</feature>
<dbReference type="KEGG" id="pbh:AAW51_2132"/>
<dbReference type="Proteomes" id="UP000035352">
    <property type="component" value="Chromosome"/>
</dbReference>
<feature type="region of interest" description="Disordered" evidence="1">
    <location>
        <begin position="76"/>
        <end position="98"/>
    </location>
</feature>
<evidence type="ECO:0000256" key="1">
    <source>
        <dbReference type="SAM" id="MobiDB-lite"/>
    </source>
</evidence>
<accession>A0A0G3BLH7</accession>
<name>A0A0G3BLH7_9BURK</name>
<reference evidence="2 3" key="1">
    <citation type="submission" date="2015-05" db="EMBL/GenBank/DDBJ databases">
        <authorList>
            <person name="Tang B."/>
            <person name="Yu Y."/>
        </authorList>
    </citation>
    <scope>NUCLEOTIDE SEQUENCE [LARGE SCALE GENOMIC DNA]</scope>
    <source>
        <strain evidence="2 3">DSM 7029</strain>
    </source>
</reference>
<sequence length="179" mass="19196">MANTFRKPGDPLPPAGEPRYATGGPVAGGRRWLHGEHGEQRMPPLSYEAVQRMLARHAVPNGRVKVEVVLPPPPALQICTGPNKPPRTPSEAQTNARQNAETVRSVASRMAEQGSTVHFSDQALQWLRQHAKLLPNLLDLPSLPPAGKKTPSPNAKPAISGLTTVQEGRFRGAGFCDGA</sequence>
<protein>
    <submittedName>
        <fullName evidence="2">Uncharacterized protein</fullName>
    </submittedName>
</protein>